<dbReference type="GeneID" id="85323015"/>
<sequence>MFCCGSPDVSDFERRKRARYRDTEHSSSDSSDAGAFLISNVKFRVGAPPPQPLPVFNGWSTACTLVQEALGTSLQGQAEIIAKAEGVEPLSVELVGRFVTESDSCRPTILIVAKWSEASPPIWEKIVRNTKKFVDLSTRDGDLEDIVISVEMIAEELTLTKNPLTVYISVDYESEESKWPPVVGEIQQLLNGYGHNLYLAKNDKNEPVPLDPVKDSDLWKVDLKGMGPNLASEKAEVEHPTRAKHCFAVQVLTEEIEKNPNDPDTPKSAEHLNNIKGFFDNNEQHLGSIYCASGYTHRTANDGRLDWALIKPTGAGVARIGKNPLPTRADWHKKWYITSKPRARGVLKQPPNRSLRSIPNGDPIFKLGTTTGATGGVFSWLKPKVNFAEDAHVQAYMDARHRPYLSNEFLYIGYPNPAEHWLAKKGDSGSVVFDTDGRAVGLLSRGHMAQQAASSPPYITPPHRGCL</sequence>
<organism evidence="1 2">
    <name type="scientific">Lasiosphaeria miniovina</name>
    <dbReference type="NCBI Taxonomy" id="1954250"/>
    <lineage>
        <taxon>Eukaryota</taxon>
        <taxon>Fungi</taxon>
        <taxon>Dikarya</taxon>
        <taxon>Ascomycota</taxon>
        <taxon>Pezizomycotina</taxon>
        <taxon>Sordariomycetes</taxon>
        <taxon>Sordariomycetidae</taxon>
        <taxon>Sordariales</taxon>
        <taxon>Lasiosphaeriaceae</taxon>
        <taxon>Lasiosphaeria</taxon>
    </lineage>
</organism>
<dbReference type="Proteomes" id="UP001172101">
    <property type="component" value="Unassembled WGS sequence"/>
</dbReference>
<evidence type="ECO:0000313" key="1">
    <source>
        <dbReference type="EMBL" id="KAK0723122.1"/>
    </source>
</evidence>
<protein>
    <submittedName>
        <fullName evidence="1">Uncharacterized protein</fullName>
    </submittedName>
</protein>
<accession>A0AA40AW42</accession>
<dbReference type="SUPFAM" id="SSF50494">
    <property type="entry name" value="Trypsin-like serine proteases"/>
    <property type="match status" value="1"/>
</dbReference>
<dbReference type="InterPro" id="IPR009003">
    <property type="entry name" value="Peptidase_S1_PA"/>
</dbReference>
<dbReference type="EMBL" id="JAUIRO010000003">
    <property type="protein sequence ID" value="KAK0723122.1"/>
    <property type="molecule type" value="Genomic_DNA"/>
</dbReference>
<evidence type="ECO:0000313" key="2">
    <source>
        <dbReference type="Proteomes" id="UP001172101"/>
    </source>
</evidence>
<keyword evidence="2" id="KW-1185">Reference proteome</keyword>
<proteinExistence type="predicted"/>
<name>A0AA40AW42_9PEZI</name>
<dbReference type="RefSeq" id="XP_060299046.1">
    <property type="nucleotide sequence ID" value="XM_060439745.1"/>
</dbReference>
<gene>
    <name evidence="1" type="ORF">B0T26DRAFT_674734</name>
</gene>
<dbReference type="AlphaFoldDB" id="A0AA40AW42"/>
<reference evidence="1" key="1">
    <citation type="submission" date="2023-06" db="EMBL/GenBank/DDBJ databases">
        <title>Genome-scale phylogeny and comparative genomics of the fungal order Sordariales.</title>
        <authorList>
            <consortium name="Lawrence Berkeley National Laboratory"/>
            <person name="Hensen N."/>
            <person name="Bonometti L."/>
            <person name="Westerberg I."/>
            <person name="Brannstrom I.O."/>
            <person name="Guillou S."/>
            <person name="Cros-Aarteil S."/>
            <person name="Calhoun S."/>
            <person name="Haridas S."/>
            <person name="Kuo A."/>
            <person name="Mondo S."/>
            <person name="Pangilinan J."/>
            <person name="Riley R."/>
            <person name="LaButti K."/>
            <person name="Andreopoulos B."/>
            <person name="Lipzen A."/>
            <person name="Chen C."/>
            <person name="Yanf M."/>
            <person name="Daum C."/>
            <person name="Ng V."/>
            <person name="Clum A."/>
            <person name="Steindorff A."/>
            <person name="Ohm R."/>
            <person name="Martin F."/>
            <person name="Silar P."/>
            <person name="Natvig D."/>
            <person name="Lalanne C."/>
            <person name="Gautier V."/>
            <person name="Ament-velasquez S.L."/>
            <person name="Kruys A."/>
            <person name="Hutchinson M.I."/>
            <person name="Powell A.J."/>
            <person name="Barry K."/>
            <person name="Miller A.N."/>
            <person name="Grigoriev I.V."/>
            <person name="Debuchy R."/>
            <person name="Gladieux P."/>
            <person name="Thoren M.H."/>
            <person name="Johannesson H."/>
        </authorList>
    </citation>
    <scope>NUCLEOTIDE SEQUENCE</scope>
    <source>
        <strain evidence="1">SMH2392-1A</strain>
    </source>
</reference>
<comment type="caution">
    <text evidence="1">The sequence shown here is derived from an EMBL/GenBank/DDBJ whole genome shotgun (WGS) entry which is preliminary data.</text>
</comment>